<protein>
    <submittedName>
        <fullName evidence="1">Uncharacterized protein</fullName>
    </submittedName>
</protein>
<proteinExistence type="predicted"/>
<reference evidence="1 2" key="2">
    <citation type="journal article" date="2022" name="Mol. Biol. Evol.">
        <title>Comparative Genomics Reveals Insights into the Divergent Evolution of Astigmatic Mites and Household Pest Adaptations.</title>
        <authorList>
            <person name="Xiong Q."/>
            <person name="Wan A.T."/>
            <person name="Liu X."/>
            <person name="Fung C.S."/>
            <person name="Xiao X."/>
            <person name="Malainual N."/>
            <person name="Hou J."/>
            <person name="Wang L."/>
            <person name="Wang M."/>
            <person name="Yang K.Y."/>
            <person name="Cui Y."/>
            <person name="Leung E.L."/>
            <person name="Nong W."/>
            <person name="Shin S.K."/>
            <person name="Au S.W."/>
            <person name="Jeong K.Y."/>
            <person name="Chew F.T."/>
            <person name="Hui J.H."/>
            <person name="Leung T.F."/>
            <person name="Tungtrongchitr A."/>
            <person name="Zhong N."/>
            <person name="Liu Z."/>
            <person name="Tsui S.K."/>
        </authorList>
    </citation>
    <scope>NUCLEOTIDE SEQUENCE [LARGE SCALE GENOMIC DNA]</scope>
    <source>
        <strain evidence="1">Derp</strain>
    </source>
</reference>
<sequence length="66" mass="7894">MDEFFIFVVDDYFPYSPPSTLPIETRLSFLLSVKVSVLHNKYFVFFPSLFYPHKGVNRIARNFRKD</sequence>
<dbReference type="Proteomes" id="UP000887458">
    <property type="component" value="Unassembled WGS sequence"/>
</dbReference>
<accession>A0ABQ8IWE7</accession>
<keyword evidence="2" id="KW-1185">Reference proteome</keyword>
<comment type="caution">
    <text evidence="1">The sequence shown here is derived from an EMBL/GenBank/DDBJ whole genome shotgun (WGS) entry which is preliminary data.</text>
</comment>
<gene>
    <name evidence="1" type="ORF">DERP_008826</name>
</gene>
<organism evidence="1 2">
    <name type="scientific">Dermatophagoides pteronyssinus</name>
    <name type="common">European house dust mite</name>
    <dbReference type="NCBI Taxonomy" id="6956"/>
    <lineage>
        <taxon>Eukaryota</taxon>
        <taxon>Metazoa</taxon>
        <taxon>Ecdysozoa</taxon>
        <taxon>Arthropoda</taxon>
        <taxon>Chelicerata</taxon>
        <taxon>Arachnida</taxon>
        <taxon>Acari</taxon>
        <taxon>Acariformes</taxon>
        <taxon>Sarcoptiformes</taxon>
        <taxon>Astigmata</taxon>
        <taxon>Psoroptidia</taxon>
        <taxon>Analgoidea</taxon>
        <taxon>Pyroglyphidae</taxon>
        <taxon>Dermatophagoidinae</taxon>
        <taxon>Dermatophagoides</taxon>
    </lineage>
</organism>
<evidence type="ECO:0000313" key="1">
    <source>
        <dbReference type="EMBL" id="KAH9414629.1"/>
    </source>
</evidence>
<evidence type="ECO:0000313" key="2">
    <source>
        <dbReference type="Proteomes" id="UP000887458"/>
    </source>
</evidence>
<name>A0ABQ8IWE7_DERPT</name>
<reference evidence="1 2" key="1">
    <citation type="journal article" date="2018" name="J. Allergy Clin. Immunol.">
        <title>High-quality assembly of Dermatophagoides pteronyssinus genome and transcriptome reveals a wide range of novel allergens.</title>
        <authorList>
            <person name="Liu X.Y."/>
            <person name="Yang K.Y."/>
            <person name="Wang M.Q."/>
            <person name="Kwok J.S."/>
            <person name="Zeng X."/>
            <person name="Yang Z."/>
            <person name="Xiao X.J."/>
            <person name="Lau C.P."/>
            <person name="Li Y."/>
            <person name="Huang Z.M."/>
            <person name="Ba J.G."/>
            <person name="Yim A.K."/>
            <person name="Ouyang C.Y."/>
            <person name="Ngai S.M."/>
            <person name="Chan T.F."/>
            <person name="Leung E.L."/>
            <person name="Liu L."/>
            <person name="Liu Z.G."/>
            <person name="Tsui S.K."/>
        </authorList>
    </citation>
    <scope>NUCLEOTIDE SEQUENCE [LARGE SCALE GENOMIC DNA]</scope>
    <source>
        <strain evidence="1">Derp</strain>
    </source>
</reference>
<dbReference type="EMBL" id="NJHN03000107">
    <property type="protein sequence ID" value="KAH9414629.1"/>
    <property type="molecule type" value="Genomic_DNA"/>
</dbReference>